<protein>
    <submittedName>
        <fullName evidence="3">Uncharacterized protein LOC108562980</fullName>
    </submittedName>
</protein>
<organism evidence="2 3">
    <name type="scientific">Nicrophorus vespilloides</name>
    <name type="common">Boreal carrion beetle</name>
    <dbReference type="NCBI Taxonomy" id="110193"/>
    <lineage>
        <taxon>Eukaryota</taxon>
        <taxon>Metazoa</taxon>
        <taxon>Ecdysozoa</taxon>
        <taxon>Arthropoda</taxon>
        <taxon>Hexapoda</taxon>
        <taxon>Insecta</taxon>
        <taxon>Pterygota</taxon>
        <taxon>Neoptera</taxon>
        <taxon>Endopterygota</taxon>
        <taxon>Coleoptera</taxon>
        <taxon>Polyphaga</taxon>
        <taxon>Staphyliniformia</taxon>
        <taxon>Silphidae</taxon>
        <taxon>Nicrophorinae</taxon>
        <taxon>Nicrophorus</taxon>
    </lineage>
</organism>
<evidence type="ECO:0000313" key="3">
    <source>
        <dbReference type="RefSeq" id="XP_017776986.1"/>
    </source>
</evidence>
<dbReference type="GeneID" id="108562980"/>
<accession>A0ABM1MQY6</accession>
<keyword evidence="2" id="KW-1185">Reference proteome</keyword>
<evidence type="ECO:0000256" key="1">
    <source>
        <dbReference type="SAM" id="SignalP"/>
    </source>
</evidence>
<sequence length="235" mass="26239">MLFKAVIVLGAIVACQGAPFYPQNAEEVRTAIDLFREASNAAMVEGSKTLKPLLDEIAVSSVAAEEKGHELVHETMQLAYRQINLSEEEANNEGIDAYVCIDAAREELPILLKRLSKMVMDCGSDARRESNGLVNEVLETSGSEAYYKRKGYYNEMDICIKQENEACLNDILAVVNEDTQVFPKELLKRFDQTESSLGDVEKDMDKCIQNVYVEASDLTEKVVINMNECIKTLIP</sequence>
<dbReference type="RefSeq" id="XP_017776986.1">
    <property type="nucleotide sequence ID" value="XM_017921497.1"/>
</dbReference>
<keyword evidence="1" id="KW-0732">Signal</keyword>
<proteinExistence type="predicted"/>
<dbReference type="Proteomes" id="UP000695000">
    <property type="component" value="Unplaced"/>
</dbReference>
<reference evidence="3" key="1">
    <citation type="submission" date="2025-08" db="UniProtKB">
        <authorList>
            <consortium name="RefSeq"/>
        </authorList>
    </citation>
    <scope>IDENTIFICATION</scope>
    <source>
        <tissue evidence="3">Whole Larva</tissue>
    </source>
</reference>
<feature type="chain" id="PRO_5046058402" evidence="1">
    <location>
        <begin position="18"/>
        <end position="235"/>
    </location>
</feature>
<name>A0ABM1MQY6_NICVS</name>
<dbReference type="PROSITE" id="PS51257">
    <property type="entry name" value="PROKAR_LIPOPROTEIN"/>
    <property type="match status" value="1"/>
</dbReference>
<feature type="signal peptide" evidence="1">
    <location>
        <begin position="1"/>
        <end position="17"/>
    </location>
</feature>
<gene>
    <name evidence="3" type="primary">LOC108562980</name>
</gene>
<evidence type="ECO:0000313" key="2">
    <source>
        <dbReference type="Proteomes" id="UP000695000"/>
    </source>
</evidence>